<evidence type="ECO:0000256" key="7">
    <source>
        <dbReference type="RuleBase" id="RU363032"/>
    </source>
</evidence>
<sequence>MSSDTVTPRRSSAGRPARSSLVRSVAGLLPTIPALVWFLLFSVGPIAALFYFALLEWRSINADRTFVGLDNFVRVIGDDVARQALVNSVVQLGVSIPIIIVGAFAFAYYLNLHPPGHRFIRTLLFTPVLLSTPALAMVFSGVFAPSGLANAVLGLVGLDAIQRPWLAEGATGLAAIIAIGIWSGLAISTVMFAARLSALPSEVFEAAELDGCSHLRRIRSIAWPMAREFVGVVTTLQFLWTLFGSAALVLLLTRGGPGNDTVTLSFLVYDYAFGRQQVGYSQAIAVGLFIIGAIGLLGIRSFFNEKSEES</sequence>
<keyword evidence="3" id="KW-1003">Cell membrane</keyword>
<dbReference type="CDD" id="cd06261">
    <property type="entry name" value="TM_PBP2"/>
    <property type="match status" value="1"/>
</dbReference>
<evidence type="ECO:0000256" key="1">
    <source>
        <dbReference type="ARBA" id="ARBA00004651"/>
    </source>
</evidence>
<dbReference type="Pfam" id="PF00528">
    <property type="entry name" value="BPD_transp_1"/>
    <property type="match status" value="1"/>
</dbReference>
<dbReference type="EMBL" id="FNTX01000001">
    <property type="protein sequence ID" value="SED73942.1"/>
    <property type="molecule type" value="Genomic_DNA"/>
</dbReference>
<feature type="transmembrane region" description="Helical" evidence="7">
    <location>
        <begin position="229"/>
        <end position="252"/>
    </location>
</feature>
<evidence type="ECO:0000256" key="3">
    <source>
        <dbReference type="ARBA" id="ARBA00022475"/>
    </source>
</evidence>
<dbReference type="GO" id="GO:0055085">
    <property type="term" value="P:transmembrane transport"/>
    <property type="evidence" value="ECO:0007669"/>
    <property type="project" value="InterPro"/>
</dbReference>
<evidence type="ECO:0000256" key="4">
    <source>
        <dbReference type="ARBA" id="ARBA00022692"/>
    </source>
</evidence>
<dbReference type="OrthoDB" id="9805974at2"/>
<keyword evidence="2 7" id="KW-0813">Transport</keyword>
<dbReference type="GO" id="GO:0005886">
    <property type="term" value="C:plasma membrane"/>
    <property type="evidence" value="ECO:0007669"/>
    <property type="project" value="UniProtKB-SubCell"/>
</dbReference>
<feature type="transmembrane region" description="Helical" evidence="7">
    <location>
        <begin position="89"/>
        <end position="110"/>
    </location>
</feature>
<keyword evidence="10" id="KW-1185">Reference proteome</keyword>
<dbReference type="InterPro" id="IPR000515">
    <property type="entry name" value="MetI-like"/>
</dbReference>
<feature type="transmembrane region" description="Helical" evidence="7">
    <location>
        <begin position="283"/>
        <end position="303"/>
    </location>
</feature>
<keyword evidence="6 7" id="KW-0472">Membrane</keyword>
<dbReference type="AlphaFoldDB" id="A0A1H5D510"/>
<evidence type="ECO:0000313" key="9">
    <source>
        <dbReference type="EMBL" id="SED73942.1"/>
    </source>
</evidence>
<keyword evidence="9" id="KW-0762">Sugar transport</keyword>
<dbReference type="InterPro" id="IPR050809">
    <property type="entry name" value="UgpAE/MalFG_permease"/>
</dbReference>
<reference evidence="10" key="1">
    <citation type="submission" date="2016-10" db="EMBL/GenBank/DDBJ databases">
        <authorList>
            <person name="Varghese N."/>
            <person name="Submissions S."/>
        </authorList>
    </citation>
    <scope>NUCLEOTIDE SEQUENCE [LARGE SCALE GENOMIC DNA]</scope>
    <source>
        <strain evidence="10">DSM 21368</strain>
    </source>
</reference>
<protein>
    <submittedName>
        <fullName evidence="9">Multiple sugar transport system permease protein</fullName>
    </submittedName>
</protein>
<keyword evidence="5 7" id="KW-1133">Transmembrane helix</keyword>
<dbReference type="PROSITE" id="PS50928">
    <property type="entry name" value="ABC_TM1"/>
    <property type="match status" value="1"/>
</dbReference>
<dbReference type="PANTHER" id="PTHR43227:SF8">
    <property type="entry name" value="DIACETYLCHITOBIOSE UPTAKE SYSTEM PERMEASE PROTEIN DASB"/>
    <property type="match status" value="1"/>
</dbReference>
<dbReference type="PANTHER" id="PTHR43227">
    <property type="entry name" value="BLL4140 PROTEIN"/>
    <property type="match status" value="1"/>
</dbReference>
<evidence type="ECO:0000256" key="6">
    <source>
        <dbReference type="ARBA" id="ARBA00023136"/>
    </source>
</evidence>
<feature type="transmembrane region" description="Helical" evidence="7">
    <location>
        <begin position="173"/>
        <end position="194"/>
    </location>
</feature>
<accession>A0A1H5D510</accession>
<name>A0A1H5D510_9MICO</name>
<dbReference type="RefSeq" id="WP_089771598.1">
    <property type="nucleotide sequence ID" value="NZ_FNTX01000001.1"/>
</dbReference>
<evidence type="ECO:0000313" key="10">
    <source>
        <dbReference type="Proteomes" id="UP000199220"/>
    </source>
</evidence>
<dbReference type="STRING" id="648782.SAMN04488554_0571"/>
<dbReference type="SUPFAM" id="SSF161098">
    <property type="entry name" value="MetI-like"/>
    <property type="match status" value="1"/>
</dbReference>
<comment type="similarity">
    <text evidence="7">Belongs to the binding-protein-dependent transport system permease family.</text>
</comment>
<keyword evidence="4 7" id="KW-0812">Transmembrane</keyword>
<feature type="transmembrane region" description="Helical" evidence="7">
    <location>
        <begin position="21"/>
        <end position="54"/>
    </location>
</feature>
<comment type="subcellular location">
    <subcellularLocation>
        <location evidence="1 7">Cell membrane</location>
        <topology evidence="1 7">Multi-pass membrane protein</topology>
    </subcellularLocation>
</comment>
<feature type="domain" description="ABC transmembrane type-1" evidence="8">
    <location>
        <begin position="85"/>
        <end position="301"/>
    </location>
</feature>
<evidence type="ECO:0000259" key="8">
    <source>
        <dbReference type="PROSITE" id="PS50928"/>
    </source>
</evidence>
<feature type="transmembrane region" description="Helical" evidence="7">
    <location>
        <begin position="122"/>
        <end position="144"/>
    </location>
</feature>
<evidence type="ECO:0000256" key="5">
    <source>
        <dbReference type="ARBA" id="ARBA00022989"/>
    </source>
</evidence>
<dbReference type="Proteomes" id="UP000199220">
    <property type="component" value="Unassembled WGS sequence"/>
</dbReference>
<dbReference type="InterPro" id="IPR035906">
    <property type="entry name" value="MetI-like_sf"/>
</dbReference>
<evidence type="ECO:0000256" key="2">
    <source>
        <dbReference type="ARBA" id="ARBA00022448"/>
    </source>
</evidence>
<dbReference type="Gene3D" id="1.10.3720.10">
    <property type="entry name" value="MetI-like"/>
    <property type="match status" value="1"/>
</dbReference>
<proteinExistence type="inferred from homology"/>
<organism evidence="9 10">
    <name type="scientific">Ruania alba</name>
    <dbReference type="NCBI Taxonomy" id="648782"/>
    <lineage>
        <taxon>Bacteria</taxon>
        <taxon>Bacillati</taxon>
        <taxon>Actinomycetota</taxon>
        <taxon>Actinomycetes</taxon>
        <taxon>Micrococcales</taxon>
        <taxon>Ruaniaceae</taxon>
        <taxon>Ruania</taxon>
    </lineage>
</organism>
<gene>
    <name evidence="9" type="ORF">SAMN04488554_0571</name>
</gene>